<dbReference type="InterPro" id="IPR010093">
    <property type="entry name" value="SinI_DNA-bd"/>
</dbReference>
<organism evidence="1 2">
    <name type="scientific">Rhodococcus artemisiae</name>
    <dbReference type="NCBI Taxonomy" id="714159"/>
    <lineage>
        <taxon>Bacteria</taxon>
        <taxon>Bacillati</taxon>
        <taxon>Actinomycetota</taxon>
        <taxon>Actinomycetes</taxon>
        <taxon>Mycobacteriales</taxon>
        <taxon>Nocardiaceae</taxon>
        <taxon>Rhodococcus</taxon>
    </lineage>
</organism>
<protein>
    <submittedName>
        <fullName evidence="1">Excisionase family DNA-binding protein</fullName>
    </submittedName>
</protein>
<dbReference type="Proteomes" id="UP001336020">
    <property type="component" value="Unassembled WGS sequence"/>
</dbReference>
<name>A0ABU7LI39_9NOCA</name>
<sequence>MNTGRMYETIAECAERCKVNEKTIRRAIADGKLTAYRLGPRTTRLDVHEVDAAFATT</sequence>
<dbReference type="RefSeq" id="WP_006940083.1">
    <property type="nucleotide sequence ID" value="NZ_JAUTXY010000017.1"/>
</dbReference>
<dbReference type="NCBIfam" id="TIGR01764">
    <property type="entry name" value="excise"/>
    <property type="match status" value="1"/>
</dbReference>
<dbReference type="GO" id="GO:0003677">
    <property type="term" value="F:DNA binding"/>
    <property type="evidence" value="ECO:0007669"/>
    <property type="project" value="UniProtKB-KW"/>
</dbReference>
<comment type="caution">
    <text evidence="1">The sequence shown here is derived from an EMBL/GenBank/DDBJ whole genome shotgun (WGS) entry which is preliminary data.</text>
</comment>
<accession>A0ABU7LI39</accession>
<evidence type="ECO:0000313" key="1">
    <source>
        <dbReference type="EMBL" id="MEE2061233.1"/>
    </source>
</evidence>
<keyword evidence="2" id="KW-1185">Reference proteome</keyword>
<reference evidence="1 2" key="1">
    <citation type="submission" date="2023-07" db="EMBL/GenBank/DDBJ databases">
        <authorList>
            <person name="Girao M."/>
            <person name="Carvalho M.F."/>
        </authorList>
    </citation>
    <scope>NUCLEOTIDE SEQUENCE [LARGE SCALE GENOMIC DNA]</scope>
    <source>
        <strain evidence="1 2">YIM65754</strain>
    </source>
</reference>
<gene>
    <name evidence="1" type="ORF">Q7514_27275</name>
</gene>
<dbReference type="EMBL" id="JAUTXY010000017">
    <property type="protein sequence ID" value="MEE2061233.1"/>
    <property type="molecule type" value="Genomic_DNA"/>
</dbReference>
<keyword evidence="1" id="KW-0238">DNA-binding</keyword>
<proteinExistence type="predicted"/>
<evidence type="ECO:0000313" key="2">
    <source>
        <dbReference type="Proteomes" id="UP001336020"/>
    </source>
</evidence>